<dbReference type="AlphaFoldDB" id="A0A0F8VX61"/>
<protein>
    <submittedName>
        <fullName evidence="1">Uncharacterized protein</fullName>
    </submittedName>
</protein>
<sequence length="77" mass="8648">MASLYAQYVTYADPDLPAGYLMRRTDCGGERSYQWQHKGGCSDAILSCRFFTKQAVAEDALRDYRERLARGGAALPH</sequence>
<evidence type="ECO:0000313" key="1">
    <source>
        <dbReference type="EMBL" id="KKK48902.1"/>
    </source>
</evidence>
<name>A0A0F8VX61_9ZZZZ</name>
<dbReference type="EMBL" id="LAZR01068832">
    <property type="protein sequence ID" value="KKK48902.1"/>
    <property type="molecule type" value="Genomic_DNA"/>
</dbReference>
<organism evidence="1">
    <name type="scientific">marine sediment metagenome</name>
    <dbReference type="NCBI Taxonomy" id="412755"/>
    <lineage>
        <taxon>unclassified sequences</taxon>
        <taxon>metagenomes</taxon>
        <taxon>ecological metagenomes</taxon>
    </lineage>
</organism>
<comment type="caution">
    <text evidence="1">The sequence shown here is derived from an EMBL/GenBank/DDBJ whole genome shotgun (WGS) entry which is preliminary data.</text>
</comment>
<gene>
    <name evidence="1" type="ORF">LCGC14_3140440</name>
</gene>
<accession>A0A0F8VX61</accession>
<reference evidence="1" key="1">
    <citation type="journal article" date="2015" name="Nature">
        <title>Complex archaea that bridge the gap between prokaryotes and eukaryotes.</title>
        <authorList>
            <person name="Spang A."/>
            <person name="Saw J.H."/>
            <person name="Jorgensen S.L."/>
            <person name="Zaremba-Niedzwiedzka K."/>
            <person name="Martijn J."/>
            <person name="Lind A.E."/>
            <person name="van Eijk R."/>
            <person name="Schleper C."/>
            <person name="Guy L."/>
            <person name="Ettema T.J."/>
        </authorList>
    </citation>
    <scope>NUCLEOTIDE SEQUENCE</scope>
</reference>
<proteinExistence type="predicted"/>